<evidence type="ECO:0000313" key="1">
    <source>
        <dbReference type="EMBL" id="WZN56134.1"/>
    </source>
</evidence>
<proteinExistence type="predicted"/>
<name>A0ACD5C2Y6_9SPHI</name>
<reference evidence="1" key="1">
    <citation type="submission" date="2024-04" db="EMBL/GenBank/DDBJ databases">
        <title>Complete genome sequence of Sphingobacterium thalpophiium BAA-1094.</title>
        <authorList>
            <person name="Adaikpoh B.I."/>
        </authorList>
    </citation>
    <scope>NUCLEOTIDE SEQUENCE</scope>
    <source>
        <strain evidence="1">BAA-1094</strain>
    </source>
</reference>
<dbReference type="EMBL" id="CP151087">
    <property type="protein sequence ID" value="WZN56134.1"/>
    <property type="molecule type" value="Genomic_DNA"/>
</dbReference>
<dbReference type="Proteomes" id="UP001485301">
    <property type="component" value="Chromosome"/>
</dbReference>
<evidence type="ECO:0000313" key="2">
    <source>
        <dbReference type="Proteomes" id="UP001485301"/>
    </source>
</evidence>
<keyword evidence="2" id="KW-1185">Reference proteome</keyword>
<gene>
    <name evidence="1" type="ORF">AACH28_01040</name>
</gene>
<accession>A0ACD5C2Y6</accession>
<organism evidence="1 2">
    <name type="scientific">Sphingobacterium thalpophilum</name>
    <dbReference type="NCBI Taxonomy" id="259"/>
    <lineage>
        <taxon>Bacteria</taxon>
        <taxon>Pseudomonadati</taxon>
        <taxon>Bacteroidota</taxon>
        <taxon>Sphingobacteriia</taxon>
        <taxon>Sphingobacteriales</taxon>
        <taxon>Sphingobacteriaceae</taxon>
        <taxon>Sphingobacterium</taxon>
    </lineage>
</organism>
<sequence>MKTVNKIYSNGEFVNPHGTEIYELINPSTNQKIGEVTLADVTDTRNAITAAKAAFRTFSKSTVSERIGYLTKLKTAIEKRKQDFIDVMIEEYGGTHQFVTMSNAHTGVWFDSMIEVLKSFEFERTINAASVRFQPVGVVAIITPWNASNSSVASKVATAIAAGCTVVVKPSEMSALQTNVLMEAFREAGLPKGVINVVTGLGNVVGTELTENPGIAKISFTGSTAVGKSIAKQAVDTMKRITLELGGKSPNIILDDADLDKAIPMAVYGAYMNSGQACIAPTRLLVPQHKLDQVNALAKATAESMVVGLPQNADTNIGPMVSVKQFDRVQQYIKTGIEEGATLLTGGLGKPEGLEEGNFVKATIFTDVSNAMTIAREEIFGPVLCIIPYQTEAEAIEIANDTPYGLAAYISSADSERAKRVAAGIDAGRICINGFSHDPMVPFGGFKQSGIGREYGVYGLQPYLEIKAVLS</sequence>
<protein>
    <submittedName>
        <fullName evidence="1">Aldehyde dehydrogenase family protein</fullName>
    </submittedName>
</protein>